<feature type="transmembrane region" description="Helical" evidence="6">
    <location>
        <begin position="12"/>
        <end position="31"/>
    </location>
</feature>
<evidence type="ECO:0000256" key="6">
    <source>
        <dbReference type="SAM" id="Phobius"/>
    </source>
</evidence>
<dbReference type="GO" id="GO:0015171">
    <property type="term" value="F:amino acid transmembrane transporter activity"/>
    <property type="evidence" value="ECO:0007669"/>
    <property type="project" value="TreeGrafter"/>
</dbReference>
<evidence type="ECO:0000313" key="8">
    <source>
        <dbReference type="Proteomes" id="UP000016860"/>
    </source>
</evidence>
<evidence type="ECO:0008006" key="9">
    <source>
        <dbReference type="Google" id="ProtNLM"/>
    </source>
</evidence>
<feature type="transmembrane region" description="Helical" evidence="6">
    <location>
        <begin position="151"/>
        <end position="174"/>
    </location>
</feature>
<keyword evidence="2" id="KW-1003">Cell membrane</keyword>
<dbReference type="PATRIC" id="fig|1330534.3.peg.3890"/>
<keyword evidence="3 6" id="KW-0812">Transmembrane</keyword>
<evidence type="ECO:0000256" key="1">
    <source>
        <dbReference type="ARBA" id="ARBA00004651"/>
    </source>
</evidence>
<gene>
    <name evidence="7" type="ORF">L323_19605</name>
</gene>
<dbReference type="InterPro" id="IPR001123">
    <property type="entry name" value="LeuE-type"/>
</dbReference>
<proteinExistence type="predicted"/>
<dbReference type="Pfam" id="PF01810">
    <property type="entry name" value="LysE"/>
    <property type="match status" value="1"/>
</dbReference>
<reference evidence="7 8" key="1">
    <citation type="journal article" date="2013" name="Genome Announc.">
        <title>Draft Genome Sequence of the Cellulolytic Bacterium Clostridium papyrosolvens C7 (ATCC 700395).</title>
        <authorList>
            <person name="Zepeda V."/>
            <person name="Dassa B."/>
            <person name="Borovok I."/>
            <person name="Lamed R."/>
            <person name="Bayer E.A."/>
            <person name="Cate J.H."/>
        </authorList>
    </citation>
    <scope>NUCLEOTIDE SEQUENCE [LARGE SCALE GENOMIC DNA]</scope>
    <source>
        <strain evidence="7 8">C7</strain>
    </source>
</reference>
<dbReference type="RefSeq" id="WP_020817273.1">
    <property type="nucleotide sequence ID" value="NZ_ATAY01000098.1"/>
</dbReference>
<evidence type="ECO:0000256" key="3">
    <source>
        <dbReference type="ARBA" id="ARBA00022692"/>
    </source>
</evidence>
<dbReference type="STRING" id="1330534.L323_19605"/>
<feature type="transmembrane region" description="Helical" evidence="6">
    <location>
        <begin position="43"/>
        <end position="67"/>
    </location>
</feature>
<comment type="caution">
    <text evidence="7">The sequence shown here is derived from an EMBL/GenBank/DDBJ whole genome shotgun (WGS) entry which is preliminary data.</text>
</comment>
<organism evidence="7 8">
    <name type="scientific">Ruminiclostridium papyrosolvens C7</name>
    <dbReference type="NCBI Taxonomy" id="1330534"/>
    <lineage>
        <taxon>Bacteria</taxon>
        <taxon>Bacillati</taxon>
        <taxon>Bacillota</taxon>
        <taxon>Clostridia</taxon>
        <taxon>Eubacteriales</taxon>
        <taxon>Oscillospiraceae</taxon>
        <taxon>Ruminiclostridium</taxon>
    </lineage>
</organism>
<dbReference type="PANTHER" id="PTHR30086:SF20">
    <property type="entry name" value="ARGININE EXPORTER PROTEIN ARGO-RELATED"/>
    <property type="match status" value="1"/>
</dbReference>
<evidence type="ECO:0000256" key="5">
    <source>
        <dbReference type="ARBA" id="ARBA00023136"/>
    </source>
</evidence>
<keyword evidence="4 6" id="KW-1133">Transmembrane helix</keyword>
<feature type="transmembrane region" description="Helical" evidence="6">
    <location>
        <begin position="119"/>
        <end position="139"/>
    </location>
</feature>
<dbReference type="GO" id="GO:0005886">
    <property type="term" value="C:plasma membrane"/>
    <property type="evidence" value="ECO:0007669"/>
    <property type="project" value="UniProtKB-SubCell"/>
</dbReference>
<feature type="transmembrane region" description="Helical" evidence="6">
    <location>
        <begin position="186"/>
        <end position="204"/>
    </location>
</feature>
<name>U4QXU6_9FIRM</name>
<dbReference type="PANTHER" id="PTHR30086">
    <property type="entry name" value="ARGININE EXPORTER PROTEIN ARGO"/>
    <property type="match status" value="1"/>
</dbReference>
<comment type="subcellular location">
    <subcellularLocation>
        <location evidence="1">Cell membrane</location>
        <topology evidence="1">Multi-pass membrane protein</topology>
    </subcellularLocation>
</comment>
<feature type="transmembrane region" description="Helical" evidence="6">
    <location>
        <begin position="73"/>
        <end position="94"/>
    </location>
</feature>
<protein>
    <recommendedName>
        <fullName evidence="9">Lysine transporter LysE</fullName>
    </recommendedName>
</protein>
<accession>U4QXU6</accession>
<dbReference type="Proteomes" id="UP000016860">
    <property type="component" value="Unassembled WGS sequence"/>
</dbReference>
<dbReference type="AlphaFoldDB" id="U4QXU6"/>
<evidence type="ECO:0000313" key="7">
    <source>
        <dbReference type="EMBL" id="EPR07732.1"/>
    </source>
</evidence>
<dbReference type="EMBL" id="ATAY01000098">
    <property type="protein sequence ID" value="EPR07732.1"/>
    <property type="molecule type" value="Genomic_DNA"/>
</dbReference>
<evidence type="ECO:0000256" key="2">
    <source>
        <dbReference type="ARBA" id="ARBA00022475"/>
    </source>
</evidence>
<keyword evidence="5 6" id="KW-0472">Membrane</keyword>
<sequence length="207" mass="23353">MVHIFSIASYGFWLSISLILPIGPQNMFILLHSLTQKNIKHDFIIASAAALSDTILIFLGVSGFANIISENRIVIYALYIFSVGFLTYIGIGLWRRKLQVEQLKGEAFNKNLLRKSMHIFAISMFNPQAILDTVVVIGIASVDYNNTADKFVFGLACVLTSFIFFYTIVIIGKLVNSNISQRNYKLLDRLSAILMWIFACRALIKLF</sequence>
<evidence type="ECO:0000256" key="4">
    <source>
        <dbReference type="ARBA" id="ARBA00022989"/>
    </source>
</evidence>